<gene>
    <name evidence="2" type="ORF">Tsubulata_028258</name>
</gene>
<keyword evidence="3" id="KW-1185">Reference proteome</keyword>
<organism evidence="2 3">
    <name type="scientific">Turnera subulata</name>
    <dbReference type="NCBI Taxonomy" id="218843"/>
    <lineage>
        <taxon>Eukaryota</taxon>
        <taxon>Viridiplantae</taxon>
        <taxon>Streptophyta</taxon>
        <taxon>Embryophyta</taxon>
        <taxon>Tracheophyta</taxon>
        <taxon>Spermatophyta</taxon>
        <taxon>Magnoliopsida</taxon>
        <taxon>eudicotyledons</taxon>
        <taxon>Gunneridae</taxon>
        <taxon>Pentapetalae</taxon>
        <taxon>rosids</taxon>
        <taxon>fabids</taxon>
        <taxon>Malpighiales</taxon>
        <taxon>Passifloraceae</taxon>
        <taxon>Turnera</taxon>
    </lineage>
</organism>
<evidence type="ECO:0000259" key="1">
    <source>
        <dbReference type="Pfam" id="PF14111"/>
    </source>
</evidence>
<evidence type="ECO:0000313" key="3">
    <source>
        <dbReference type="Proteomes" id="UP001141552"/>
    </source>
</evidence>
<dbReference type="Pfam" id="PF14111">
    <property type="entry name" value="DUF4283"/>
    <property type="match status" value="1"/>
</dbReference>
<dbReference type="InterPro" id="IPR025558">
    <property type="entry name" value="DUF4283"/>
</dbReference>
<name>A0A9Q0F987_9ROSI</name>
<feature type="domain" description="DUF4283" evidence="1">
    <location>
        <begin position="75"/>
        <end position="122"/>
    </location>
</feature>
<comment type="caution">
    <text evidence="2">The sequence shown here is derived from an EMBL/GenBank/DDBJ whole genome shotgun (WGS) entry which is preliminary data.</text>
</comment>
<dbReference type="Proteomes" id="UP001141552">
    <property type="component" value="Unassembled WGS sequence"/>
</dbReference>
<dbReference type="AlphaFoldDB" id="A0A9Q0F987"/>
<reference evidence="2" key="2">
    <citation type="journal article" date="2023" name="Plants (Basel)">
        <title>Annotation of the Turnera subulata (Passifloraceae) Draft Genome Reveals the S-Locus Evolved after the Divergence of Turneroideae from Passifloroideae in a Stepwise Manner.</title>
        <authorList>
            <person name="Henning P.M."/>
            <person name="Roalson E.H."/>
            <person name="Mir W."/>
            <person name="McCubbin A.G."/>
            <person name="Shore J.S."/>
        </authorList>
    </citation>
    <scope>NUCLEOTIDE SEQUENCE</scope>
    <source>
        <strain evidence="2">F60SS</strain>
    </source>
</reference>
<protein>
    <recommendedName>
        <fullName evidence="1">DUF4283 domain-containing protein</fullName>
    </recommendedName>
</protein>
<dbReference type="OrthoDB" id="1751344at2759"/>
<sequence length="130" mass="13886">MALITMVFASSEDDSLAAAPAVATDVAGTSLSNPSAPSFMDKVPPDKLEGAESSLTNPITMGLPNTVPAPWVKGRDGAISVSHYKDGLFLFQFPNESAYSRALARGHWHVGGIPLMLWPWCSSTKKMDFC</sequence>
<proteinExistence type="predicted"/>
<dbReference type="EMBL" id="JAKUCV010006440">
    <property type="protein sequence ID" value="KAJ4827299.1"/>
    <property type="molecule type" value="Genomic_DNA"/>
</dbReference>
<evidence type="ECO:0000313" key="2">
    <source>
        <dbReference type="EMBL" id="KAJ4827299.1"/>
    </source>
</evidence>
<reference evidence="2" key="1">
    <citation type="submission" date="2022-02" db="EMBL/GenBank/DDBJ databases">
        <authorList>
            <person name="Henning P.M."/>
            <person name="McCubbin A.G."/>
            <person name="Shore J.S."/>
        </authorList>
    </citation>
    <scope>NUCLEOTIDE SEQUENCE</scope>
    <source>
        <strain evidence="2">F60SS</strain>
        <tissue evidence="2">Leaves</tissue>
    </source>
</reference>
<accession>A0A9Q0F987</accession>